<comment type="caution">
    <text evidence="2">The sequence shown here is derived from an EMBL/GenBank/DDBJ whole genome shotgun (WGS) entry which is preliminary data.</text>
</comment>
<dbReference type="Proteomes" id="UP000523955">
    <property type="component" value="Unassembled WGS sequence"/>
</dbReference>
<organism evidence="2 3">
    <name type="scientific">Nocardioides luti</name>
    <dbReference type="NCBI Taxonomy" id="2761101"/>
    <lineage>
        <taxon>Bacteria</taxon>
        <taxon>Bacillati</taxon>
        <taxon>Actinomycetota</taxon>
        <taxon>Actinomycetes</taxon>
        <taxon>Propionibacteriales</taxon>
        <taxon>Nocardioidaceae</taxon>
        <taxon>Nocardioides</taxon>
    </lineage>
</organism>
<dbReference type="AlphaFoldDB" id="A0A7X0VAP6"/>
<sequence length="149" mass="15889">MTADEYCELCELPLSTCVHGAPPPPPPAPAAPRASRVSTRTTSSSGSASRSSGRTPGAPAKPPVVRRWTPPDVLKPHIVAALEDAGGELDADALFLELEVRLEDQLTASDREKTPEGELRWQYAARRARQALVAEGLMTKGRPGVWALA</sequence>
<feature type="compositionally biased region" description="Pro residues" evidence="1">
    <location>
        <begin position="21"/>
        <end position="30"/>
    </location>
</feature>
<evidence type="ECO:0000313" key="2">
    <source>
        <dbReference type="EMBL" id="MBB6627147.1"/>
    </source>
</evidence>
<accession>A0A7X0VAP6</accession>
<dbReference type="RefSeq" id="WP_185252338.1">
    <property type="nucleotide sequence ID" value="NZ_JACKXE010000001.1"/>
</dbReference>
<evidence type="ECO:0000313" key="3">
    <source>
        <dbReference type="Proteomes" id="UP000523955"/>
    </source>
</evidence>
<feature type="compositionally biased region" description="Low complexity" evidence="1">
    <location>
        <begin position="31"/>
        <end position="58"/>
    </location>
</feature>
<name>A0A7X0VAP6_9ACTN</name>
<proteinExistence type="predicted"/>
<dbReference type="EMBL" id="JACKXE010000001">
    <property type="protein sequence ID" value="MBB6627147.1"/>
    <property type="molecule type" value="Genomic_DNA"/>
</dbReference>
<gene>
    <name evidence="2" type="ORF">H5V45_07415</name>
</gene>
<evidence type="ECO:0000256" key="1">
    <source>
        <dbReference type="SAM" id="MobiDB-lite"/>
    </source>
</evidence>
<reference evidence="2 3" key="1">
    <citation type="submission" date="2020-08" db="EMBL/GenBank/DDBJ databases">
        <authorList>
            <person name="Seo M.-J."/>
        </authorList>
    </citation>
    <scope>NUCLEOTIDE SEQUENCE [LARGE SCALE GENOMIC DNA]</scope>
    <source>
        <strain evidence="2 3">KIGAM211</strain>
    </source>
</reference>
<protein>
    <recommendedName>
        <fullName evidence="4">Restriction system protein Mrr-like N-terminal domain-containing protein</fullName>
    </recommendedName>
</protein>
<keyword evidence="3" id="KW-1185">Reference proteome</keyword>
<feature type="region of interest" description="Disordered" evidence="1">
    <location>
        <begin position="17"/>
        <end position="69"/>
    </location>
</feature>
<evidence type="ECO:0008006" key="4">
    <source>
        <dbReference type="Google" id="ProtNLM"/>
    </source>
</evidence>